<dbReference type="KEGG" id="vg:64871939"/>
<dbReference type="Proteomes" id="UP000250053">
    <property type="component" value="Segment"/>
</dbReference>
<proteinExistence type="predicted"/>
<dbReference type="GeneID" id="64871939"/>
<evidence type="ECO:0000313" key="1">
    <source>
        <dbReference type="EMBL" id="BBC53851.1"/>
    </source>
</evidence>
<reference evidence="1 2" key="1">
    <citation type="submission" date="2018-01" db="EMBL/GenBank/DDBJ databases">
        <title>Genome sequence of Mycobacterium phage PP.</title>
        <authorList>
            <person name="Uchiyama J."/>
            <person name="Matsuzaki S."/>
        </authorList>
    </citation>
    <scope>NUCLEOTIDE SEQUENCE [LARGE SCALE GENOMIC DNA]</scope>
</reference>
<evidence type="ECO:0000313" key="2">
    <source>
        <dbReference type="Proteomes" id="UP000250053"/>
    </source>
</evidence>
<sequence>MVATGKDEVKPEDDDQLPLFDLKLLDPNIIHDYVHEGDDE</sequence>
<accession>A0A2Z5XVJ8</accession>
<name>A0A2Z5XVJ8_9CAUD</name>
<organism evidence="1 2">
    <name type="scientific">Mycobacterium phage PP</name>
    <dbReference type="NCBI Taxonomy" id="2077134"/>
    <lineage>
        <taxon>Viruses</taxon>
        <taxon>Duplodnaviria</taxon>
        <taxon>Heunggongvirae</taxon>
        <taxon>Uroviricota</taxon>
        <taxon>Caudoviricetes</taxon>
        <taxon>Sagamiharavirus</taxon>
        <taxon>Sagamiharavirus PP</taxon>
    </lineage>
</organism>
<dbReference type="RefSeq" id="YP_010062278.1">
    <property type="nucleotide sequence ID" value="NC_054792.1"/>
</dbReference>
<dbReference type="EMBL" id="AP018486">
    <property type="protein sequence ID" value="BBC53851.1"/>
    <property type="molecule type" value="Genomic_DNA"/>
</dbReference>
<protein>
    <submittedName>
        <fullName evidence="1">Hypotheical protein</fullName>
    </submittedName>
</protein>
<keyword evidence="2" id="KW-1185">Reference proteome</keyword>